<dbReference type="EMBL" id="CP073910">
    <property type="protein sequence ID" value="QUT05199.1"/>
    <property type="molecule type" value="Genomic_DNA"/>
</dbReference>
<evidence type="ECO:0000313" key="3">
    <source>
        <dbReference type="Proteomes" id="UP000681425"/>
    </source>
</evidence>
<dbReference type="AlphaFoldDB" id="A0A975Q0X0"/>
<organism evidence="2 3">
    <name type="scientific">Sphingobium phenoxybenzoativorans</name>
    <dbReference type="NCBI Taxonomy" id="1592790"/>
    <lineage>
        <taxon>Bacteria</taxon>
        <taxon>Pseudomonadati</taxon>
        <taxon>Pseudomonadota</taxon>
        <taxon>Alphaproteobacteria</taxon>
        <taxon>Sphingomonadales</taxon>
        <taxon>Sphingomonadaceae</taxon>
        <taxon>Sphingobium</taxon>
    </lineage>
</organism>
<sequence>MEEKSQAEANDLAAVNERNALTAKLALSPLMRNATITRDFANPLVGDRDSEITDTVGALAAIATSVGSGDLAQVSATLTAQALSLDAIFTQLAHRSAENLGKYPEAAERYMRLAFKAQSSSRATLEALIRLHSPREQVVKHVHVNEGGQAVIADNVHNHPPGNFEKNGEQSHAAATESLGGCAALPSPDPLGNGVPIPSREGETQMQDAWRDEPRRTKG</sequence>
<protein>
    <submittedName>
        <fullName evidence="2">Uncharacterized protein</fullName>
    </submittedName>
</protein>
<evidence type="ECO:0000313" key="2">
    <source>
        <dbReference type="EMBL" id="QUT05199.1"/>
    </source>
</evidence>
<evidence type="ECO:0000256" key="1">
    <source>
        <dbReference type="SAM" id="MobiDB-lite"/>
    </source>
</evidence>
<dbReference type="RefSeq" id="WP_212608889.1">
    <property type="nucleotide sequence ID" value="NZ_CP073910.1"/>
</dbReference>
<dbReference type="Proteomes" id="UP000681425">
    <property type="component" value="Chromosome"/>
</dbReference>
<accession>A0A975Q0X0</accession>
<keyword evidence="3" id="KW-1185">Reference proteome</keyword>
<gene>
    <name evidence="2" type="ORF">KFK14_19710</name>
</gene>
<feature type="region of interest" description="Disordered" evidence="1">
    <location>
        <begin position="159"/>
        <end position="219"/>
    </location>
</feature>
<reference evidence="2" key="1">
    <citation type="submission" date="2021-04" db="EMBL/GenBank/DDBJ databases">
        <title>Isolation of p-tert-butylphenol degrading bacteria Sphingobium phenoxybenzoativorans Tas13 from active sludge.</title>
        <authorList>
            <person name="Li Y."/>
        </authorList>
    </citation>
    <scope>NUCLEOTIDE SEQUENCE</scope>
    <source>
        <strain evidence="2">Tas13</strain>
    </source>
</reference>
<proteinExistence type="predicted"/>
<dbReference type="KEGG" id="spph:KFK14_19710"/>
<feature type="compositionally biased region" description="Basic and acidic residues" evidence="1">
    <location>
        <begin position="209"/>
        <end position="219"/>
    </location>
</feature>
<name>A0A975Q0X0_9SPHN</name>